<dbReference type="OrthoDB" id="9794834at2"/>
<dbReference type="PANTHER" id="PTHR43236:SF2">
    <property type="entry name" value="BLL0069 PROTEIN"/>
    <property type="match status" value="1"/>
</dbReference>
<dbReference type="SMART" id="SM00530">
    <property type="entry name" value="HTH_XRE"/>
    <property type="match status" value="1"/>
</dbReference>
<dbReference type="AlphaFoldDB" id="A0A317C2W5"/>
<dbReference type="InterPro" id="IPR001387">
    <property type="entry name" value="Cro/C1-type_HTH"/>
</dbReference>
<dbReference type="InterPro" id="IPR052345">
    <property type="entry name" value="Rad_response_metalloprotease"/>
</dbReference>
<name>A0A317C2W5_9GAMM</name>
<evidence type="ECO:0000256" key="1">
    <source>
        <dbReference type="ARBA" id="ARBA00007227"/>
    </source>
</evidence>
<dbReference type="SUPFAM" id="SSF47413">
    <property type="entry name" value="lambda repressor-like DNA-binding domains"/>
    <property type="match status" value="1"/>
</dbReference>
<evidence type="ECO:0000313" key="4">
    <source>
        <dbReference type="Proteomes" id="UP000245539"/>
    </source>
</evidence>
<comment type="caution">
    <text evidence="3">The sequence shown here is derived from an EMBL/GenBank/DDBJ whole genome shotgun (WGS) entry which is preliminary data.</text>
</comment>
<organism evidence="3 4">
    <name type="scientific">Leucothrix pacifica</name>
    <dbReference type="NCBI Taxonomy" id="1247513"/>
    <lineage>
        <taxon>Bacteria</taxon>
        <taxon>Pseudomonadati</taxon>
        <taxon>Pseudomonadota</taxon>
        <taxon>Gammaproteobacteria</taxon>
        <taxon>Thiotrichales</taxon>
        <taxon>Thiotrichaceae</taxon>
        <taxon>Leucothrix</taxon>
    </lineage>
</organism>
<protein>
    <submittedName>
        <fullName evidence="3">Peptidase</fullName>
    </submittedName>
</protein>
<proteinExistence type="inferred from homology"/>
<dbReference type="PROSITE" id="PS50943">
    <property type="entry name" value="HTH_CROC1"/>
    <property type="match status" value="1"/>
</dbReference>
<reference evidence="3 4" key="1">
    <citation type="submission" date="2018-05" db="EMBL/GenBank/DDBJ databases">
        <title>Leucothrix arctica sp. nov., isolated from Arctic seawater.</title>
        <authorList>
            <person name="Choi A."/>
            <person name="Baek K."/>
        </authorList>
    </citation>
    <scope>NUCLEOTIDE SEQUENCE [LARGE SCALE GENOMIC DNA]</scope>
    <source>
        <strain evidence="3 4">JCM 18388</strain>
    </source>
</reference>
<evidence type="ECO:0000313" key="3">
    <source>
        <dbReference type="EMBL" id="PWQ93026.1"/>
    </source>
</evidence>
<dbReference type="CDD" id="cd00093">
    <property type="entry name" value="HTH_XRE"/>
    <property type="match status" value="1"/>
</dbReference>
<dbReference type="InterPro" id="IPR010359">
    <property type="entry name" value="IrrE_HExxH"/>
</dbReference>
<feature type="domain" description="HTH cro/C1-type" evidence="2">
    <location>
        <begin position="16"/>
        <end position="67"/>
    </location>
</feature>
<dbReference type="PANTHER" id="PTHR43236">
    <property type="entry name" value="ANTITOXIN HIGA1"/>
    <property type="match status" value="1"/>
</dbReference>
<evidence type="ECO:0000259" key="2">
    <source>
        <dbReference type="PROSITE" id="PS50943"/>
    </source>
</evidence>
<dbReference type="EMBL" id="QGKM01000069">
    <property type="protein sequence ID" value="PWQ93026.1"/>
    <property type="molecule type" value="Genomic_DNA"/>
</dbReference>
<accession>A0A317C2W5</accession>
<dbReference type="Gene3D" id="1.10.260.40">
    <property type="entry name" value="lambda repressor-like DNA-binding domains"/>
    <property type="match status" value="1"/>
</dbReference>
<dbReference type="Pfam" id="PF01381">
    <property type="entry name" value="HTH_3"/>
    <property type="match status" value="1"/>
</dbReference>
<dbReference type="Pfam" id="PF06114">
    <property type="entry name" value="Peptidase_M78"/>
    <property type="match status" value="1"/>
</dbReference>
<dbReference type="Proteomes" id="UP000245539">
    <property type="component" value="Unassembled WGS sequence"/>
</dbReference>
<comment type="similarity">
    <text evidence="1">Belongs to the short-chain fatty acyl-CoA assimilation regulator (ScfR) family.</text>
</comment>
<dbReference type="GO" id="GO:0003677">
    <property type="term" value="F:DNA binding"/>
    <property type="evidence" value="ECO:0007669"/>
    <property type="project" value="InterPro"/>
</dbReference>
<keyword evidence="4" id="KW-1185">Reference proteome</keyword>
<sequence length="382" mass="43286">MATAYANVNHDILNWARQRAQLSAAVLAKKLQVTEAKIRDWESGDLSPTFNQAKKFAKQTRIPFGYLFLAAPPREQSLPLPDLRTVDNEHRGQASAELRDIINIAQQRQEWFLEYAKDNGFDELPFAGKYTIQSSVEEIVGDMRSVLGLPAHPSRGSWQDYFRDLVNGLEAVGILVMRQSNLGHHTRTFSVSEFRGFVLFDTTAPVIFINQADAPSARLFTLIHEASHIWIGESGISDASPATQYKQEVLCNAVAAEFLVPQEEFEEYWVEHEDWQQNIPTLKSHFHVSRWVIARRAQSLGKISLNQYRRYIAVLKAEYQQRETGGSDGPSYYRYKPGQISKRFARSIISEAMSGRVLYRDAGRLLGVKPGNITKLAKELGL</sequence>
<dbReference type="InterPro" id="IPR010982">
    <property type="entry name" value="Lambda_DNA-bd_dom_sf"/>
</dbReference>
<dbReference type="RefSeq" id="WP_109839098.1">
    <property type="nucleotide sequence ID" value="NZ_QGKM01000069.1"/>
</dbReference>
<gene>
    <name evidence="3" type="ORF">DKW60_18235</name>
</gene>
<dbReference type="Gene3D" id="1.10.10.2910">
    <property type="match status" value="1"/>
</dbReference>